<proteinExistence type="predicted"/>
<reference evidence="1" key="1">
    <citation type="journal article" date="2014" name="Int. J. Syst. Evol. Microbiol.">
        <title>Complete genome sequence of Corynebacterium casei LMG S-19264T (=DSM 44701T), isolated from a smear-ripened cheese.</title>
        <authorList>
            <consortium name="US DOE Joint Genome Institute (JGI-PGF)"/>
            <person name="Walter F."/>
            <person name="Albersmeier A."/>
            <person name="Kalinowski J."/>
            <person name="Ruckert C."/>
        </authorList>
    </citation>
    <scope>NUCLEOTIDE SEQUENCE</scope>
    <source>
        <strain evidence="1">CGMCC 4.7368</strain>
    </source>
</reference>
<evidence type="ECO:0000313" key="1">
    <source>
        <dbReference type="EMBL" id="GGO66384.1"/>
    </source>
</evidence>
<dbReference type="AlphaFoldDB" id="A0A917YUJ5"/>
<reference evidence="1" key="2">
    <citation type="submission" date="2020-09" db="EMBL/GenBank/DDBJ databases">
        <authorList>
            <person name="Sun Q."/>
            <person name="Zhou Y."/>
        </authorList>
    </citation>
    <scope>NUCLEOTIDE SEQUENCE</scope>
    <source>
        <strain evidence="1">CGMCC 4.7368</strain>
    </source>
</reference>
<sequence length="129" mass="14601">MTQQISVIIDVTRQDGYWNGIPRDTPGSGAGRTLAELEEELSAIMPLMLGCEPDEVELVYNYTGLPQEVRQDLERFRTLREQRDQIEESLRKIGSRVATRLKKEKVTDEDTGRLLGGLSRQRVGQLRAG</sequence>
<protein>
    <recommendedName>
        <fullName evidence="3">HicB family protein</fullName>
    </recommendedName>
</protein>
<accession>A0A917YUJ5</accession>
<comment type="caution">
    <text evidence="1">The sequence shown here is derived from an EMBL/GenBank/DDBJ whole genome shotgun (WGS) entry which is preliminary data.</text>
</comment>
<evidence type="ECO:0008006" key="3">
    <source>
        <dbReference type="Google" id="ProtNLM"/>
    </source>
</evidence>
<name>A0A917YUJ5_9ACTN</name>
<gene>
    <name evidence="1" type="ORF">GCM10012289_20280</name>
</gene>
<dbReference type="Proteomes" id="UP000646523">
    <property type="component" value="Unassembled WGS sequence"/>
</dbReference>
<keyword evidence="2" id="KW-1185">Reference proteome</keyword>
<organism evidence="1 2">
    <name type="scientific">Nonomuraea cavernae</name>
    <dbReference type="NCBI Taxonomy" id="2045107"/>
    <lineage>
        <taxon>Bacteria</taxon>
        <taxon>Bacillati</taxon>
        <taxon>Actinomycetota</taxon>
        <taxon>Actinomycetes</taxon>
        <taxon>Streptosporangiales</taxon>
        <taxon>Streptosporangiaceae</taxon>
        <taxon>Nonomuraea</taxon>
    </lineage>
</organism>
<dbReference type="RefSeq" id="WP_189123752.1">
    <property type="nucleotide sequence ID" value="NZ_BMNH01000004.1"/>
</dbReference>
<dbReference type="EMBL" id="BMNH01000004">
    <property type="protein sequence ID" value="GGO66384.1"/>
    <property type="molecule type" value="Genomic_DNA"/>
</dbReference>
<evidence type="ECO:0000313" key="2">
    <source>
        <dbReference type="Proteomes" id="UP000646523"/>
    </source>
</evidence>